<accession>K1QL25</accession>
<reference evidence="1" key="1">
    <citation type="journal article" date="2012" name="Nature">
        <title>The oyster genome reveals stress adaptation and complexity of shell formation.</title>
        <authorList>
            <person name="Zhang G."/>
            <person name="Fang X."/>
            <person name="Guo X."/>
            <person name="Li L."/>
            <person name="Luo R."/>
            <person name="Xu F."/>
            <person name="Yang P."/>
            <person name="Zhang L."/>
            <person name="Wang X."/>
            <person name="Qi H."/>
            <person name="Xiong Z."/>
            <person name="Que H."/>
            <person name="Xie Y."/>
            <person name="Holland P.W."/>
            <person name="Paps J."/>
            <person name="Zhu Y."/>
            <person name="Wu F."/>
            <person name="Chen Y."/>
            <person name="Wang J."/>
            <person name="Peng C."/>
            <person name="Meng J."/>
            <person name="Yang L."/>
            <person name="Liu J."/>
            <person name="Wen B."/>
            <person name="Zhang N."/>
            <person name="Huang Z."/>
            <person name="Zhu Q."/>
            <person name="Feng Y."/>
            <person name="Mount A."/>
            <person name="Hedgecock D."/>
            <person name="Xu Z."/>
            <person name="Liu Y."/>
            <person name="Domazet-Loso T."/>
            <person name="Du Y."/>
            <person name="Sun X."/>
            <person name="Zhang S."/>
            <person name="Liu B."/>
            <person name="Cheng P."/>
            <person name="Jiang X."/>
            <person name="Li J."/>
            <person name="Fan D."/>
            <person name="Wang W."/>
            <person name="Fu W."/>
            <person name="Wang T."/>
            <person name="Wang B."/>
            <person name="Zhang J."/>
            <person name="Peng Z."/>
            <person name="Li Y."/>
            <person name="Li N."/>
            <person name="Wang J."/>
            <person name="Chen M."/>
            <person name="He Y."/>
            <person name="Tan F."/>
            <person name="Song X."/>
            <person name="Zheng Q."/>
            <person name="Huang R."/>
            <person name="Yang H."/>
            <person name="Du X."/>
            <person name="Chen L."/>
            <person name="Yang M."/>
            <person name="Gaffney P.M."/>
            <person name="Wang S."/>
            <person name="Luo L."/>
            <person name="She Z."/>
            <person name="Ming Y."/>
            <person name="Huang W."/>
            <person name="Zhang S."/>
            <person name="Huang B."/>
            <person name="Zhang Y."/>
            <person name="Qu T."/>
            <person name="Ni P."/>
            <person name="Miao G."/>
            <person name="Wang J."/>
            <person name="Wang Q."/>
            <person name="Steinberg C.E."/>
            <person name="Wang H."/>
            <person name="Li N."/>
            <person name="Qian L."/>
            <person name="Zhang G."/>
            <person name="Li Y."/>
            <person name="Yang H."/>
            <person name="Liu X."/>
            <person name="Wang J."/>
            <person name="Yin Y."/>
            <person name="Wang J."/>
        </authorList>
    </citation>
    <scope>NUCLEOTIDE SEQUENCE [LARGE SCALE GENOMIC DNA]</scope>
    <source>
        <strain evidence="1">05x7-T-G4-1.051#20</strain>
    </source>
</reference>
<dbReference type="HOGENOM" id="CLU_2724683_0_0_1"/>
<sequence>MNSQGVFILTWLLLCIGIQARNWTIVNVGNALAVSCLVFHTPFLEHSLLAIVSSILQAVLVKGNDARGYLQF</sequence>
<gene>
    <name evidence="1" type="ORF">CGI_10002342</name>
</gene>
<dbReference type="InParanoid" id="K1QL25"/>
<evidence type="ECO:0000313" key="1">
    <source>
        <dbReference type="EMBL" id="EKC22406.1"/>
    </source>
</evidence>
<proteinExistence type="predicted"/>
<dbReference type="EMBL" id="JH817705">
    <property type="protein sequence ID" value="EKC22406.1"/>
    <property type="molecule type" value="Genomic_DNA"/>
</dbReference>
<name>K1QL25_MAGGI</name>
<organism evidence="1">
    <name type="scientific">Magallana gigas</name>
    <name type="common">Pacific oyster</name>
    <name type="synonym">Crassostrea gigas</name>
    <dbReference type="NCBI Taxonomy" id="29159"/>
    <lineage>
        <taxon>Eukaryota</taxon>
        <taxon>Metazoa</taxon>
        <taxon>Spiralia</taxon>
        <taxon>Lophotrochozoa</taxon>
        <taxon>Mollusca</taxon>
        <taxon>Bivalvia</taxon>
        <taxon>Autobranchia</taxon>
        <taxon>Pteriomorphia</taxon>
        <taxon>Ostreida</taxon>
        <taxon>Ostreoidea</taxon>
        <taxon>Ostreidae</taxon>
        <taxon>Magallana</taxon>
    </lineage>
</organism>
<protein>
    <submittedName>
        <fullName evidence="1">Uncharacterized protein</fullName>
    </submittedName>
</protein>
<dbReference type="AlphaFoldDB" id="K1QL25"/>